<dbReference type="InterPro" id="IPR051531">
    <property type="entry name" value="N-acetyltransferase"/>
</dbReference>
<dbReference type="AlphaFoldDB" id="A0A3N0GIV4"/>
<evidence type="ECO:0000313" key="6">
    <source>
        <dbReference type="Proteomes" id="UP000279994"/>
    </source>
</evidence>
<dbReference type="PANTHER" id="PTHR43792:SF8">
    <property type="entry name" value="[RIBOSOMAL PROTEIN US5]-ALANINE N-ACETYLTRANSFERASE"/>
    <property type="match status" value="1"/>
</dbReference>
<evidence type="ECO:0000256" key="1">
    <source>
        <dbReference type="ARBA" id="ARBA00022679"/>
    </source>
</evidence>
<dbReference type="PROSITE" id="PS51186">
    <property type="entry name" value="GNAT"/>
    <property type="match status" value="1"/>
</dbReference>
<dbReference type="GO" id="GO:0008999">
    <property type="term" value="F:protein-N-terminal-alanine acetyltransferase activity"/>
    <property type="evidence" value="ECO:0007669"/>
    <property type="project" value="TreeGrafter"/>
</dbReference>
<dbReference type="PANTHER" id="PTHR43792">
    <property type="entry name" value="GNAT FAMILY, PUTATIVE (AFU_ORTHOLOGUE AFUA_3G00765)-RELATED-RELATED"/>
    <property type="match status" value="1"/>
</dbReference>
<dbReference type="SUPFAM" id="SSF55729">
    <property type="entry name" value="Acyl-CoA N-acyltransferases (Nat)"/>
    <property type="match status" value="1"/>
</dbReference>
<proteinExistence type="inferred from homology"/>
<dbReference type="Gene3D" id="3.40.630.30">
    <property type="match status" value="1"/>
</dbReference>
<dbReference type="RefSeq" id="WP_123224716.1">
    <property type="nucleotide sequence ID" value="NZ_RJSF01000046.1"/>
</dbReference>
<keyword evidence="6" id="KW-1185">Reference proteome</keyword>
<dbReference type="EMBL" id="RJSF01000046">
    <property type="protein sequence ID" value="RNM12136.1"/>
    <property type="molecule type" value="Genomic_DNA"/>
</dbReference>
<dbReference type="InterPro" id="IPR000182">
    <property type="entry name" value="GNAT_dom"/>
</dbReference>
<dbReference type="Pfam" id="PF13302">
    <property type="entry name" value="Acetyltransf_3"/>
    <property type="match status" value="1"/>
</dbReference>
<dbReference type="GO" id="GO:0005737">
    <property type="term" value="C:cytoplasm"/>
    <property type="evidence" value="ECO:0007669"/>
    <property type="project" value="TreeGrafter"/>
</dbReference>
<evidence type="ECO:0000313" key="5">
    <source>
        <dbReference type="EMBL" id="RNM12136.1"/>
    </source>
</evidence>
<evidence type="ECO:0000256" key="2">
    <source>
        <dbReference type="ARBA" id="ARBA00023315"/>
    </source>
</evidence>
<evidence type="ECO:0000256" key="3">
    <source>
        <dbReference type="ARBA" id="ARBA00038502"/>
    </source>
</evidence>
<evidence type="ECO:0000259" key="4">
    <source>
        <dbReference type="PROSITE" id="PS51186"/>
    </source>
</evidence>
<accession>A0A3N0GIV4</accession>
<dbReference type="OrthoDB" id="5242221at2"/>
<gene>
    <name evidence="5" type="ORF">EFL26_20220</name>
</gene>
<dbReference type="Proteomes" id="UP000279994">
    <property type="component" value="Unassembled WGS sequence"/>
</dbReference>
<sequence length="200" mass="22806">MSAGWPVALGNGPLRLRPLAIGDRRDWRRIRQRNVAWLSRWDATTPPGADARPRTFGAMVRAMHREARAGRQLPFALEYDGEFIGQLTVNNIVRGSAQFASVGYWIDEAYAGRGLMTLAVAMAVDHCFFELRLHRIEIAIRPENTASLRIVEKLGIQEYGFAPRYLHIDGDWRDHRLFAITREECPKGLQQRLTRGWPLG</sequence>
<protein>
    <submittedName>
        <fullName evidence="5">N-acetyltransferase</fullName>
    </submittedName>
</protein>
<name>A0A3N0GIV4_9ACTN</name>
<organism evidence="5 6">
    <name type="scientific">Nocardioides pocheonensis</name>
    <dbReference type="NCBI Taxonomy" id="661485"/>
    <lineage>
        <taxon>Bacteria</taxon>
        <taxon>Bacillati</taxon>
        <taxon>Actinomycetota</taxon>
        <taxon>Actinomycetes</taxon>
        <taxon>Propionibacteriales</taxon>
        <taxon>Nocardioidaceae</taxon>
        <taxon>Nocardioides</taxon>
    </lineage>
</organism>
<feature type="domain" description="N-acetyltransferase" evidence="4">
    <location>
        <begin position="14"/>
        <end position="183"/>
    </location>
</feature>
<reference evidence="5 6" key="1">
    <citation type="submission" date="2018-11" db="EMBL/GenBank/DDBJ databases">
        <authorList>
            <person name="Li F."/>
        </authorList>
    </citation>
    <scope>NUCLEOTIDE SEQUENCE [LARGE SCALE GENOMIC DNA]</scope>
    <source>
        <strain evidence="5 6">Gsoil 818</strain>
    </source>
</reference>
<keyword evidence="2" id="KW-0012">Acyltransferase</keyword>
<comment type="caution">
    <text evidence="5">The sequence shown here is derived from an EMBL/GenBank/DDBJ whole genome shotgun (WGS) entry which is preliminary data.</text>
</comment>
<keyword evidence="1 5" id="KW-0808">Transferase</keyword>
<dbReference type="InterPro" id="IPR016181">
    <property type="entry name" value="Acyl_CoA_acyltransferase"/>
</dbReference>
<comment type="similarity">
    <text evidence="3">Belongs to the acetyltransferase family. RimJ subfamily.</text>
</comment>